<dbReference type="Gene3D" id="2.60.130.10">
    <property type="entry name" value="Aromatic compound dioxygenase"/>
    <property type="match status" value="1"/>
</dbReference>
<dbReference type="GO" id="GO:0016702">
    <property type="term" value="F:oxidoreductase activity, acting on single donors with incorporation of molecular oxygen, incorporation of two atoms of oxygen"/>
    <property type="evidence" value="ECO:0007669"/>
    <property type="project" value="InterPro"/>
</dbReference>
<dbReference type="Pfam" id="PF00775">
    <property type="entry name" value="Dioxygenase_C"/>
    <property type="match status" value="1"/>
</dbReference>
<proteinExistence type="inferred from homology"/>
<name>A0A1I0PXX0_9BACT</name>
<keyword evidence="4" id="KW-0732">Signal</keyword>
<evidence type="ECO:0000313" key="6">
    <source>
        <dbReference type="EMBL" id="SEW19382.1"/>
    </source>
</evidence>
<keyword evidence="3" id="KW-0560">Oxidoreductase</keyword>
<dbReference type="InterPro" id="IPR050770">
    <property type="entry name" value="Intradiol_RC_Dioxygenase"/>
</dbReference>
<evidence type="ECO:0000256" key="2">
    <source>
        <dbReference type="ARBA" id="ARBA00022964"/>
    </source>
</evidence>
<dbReference type="AlphaFoldDB" id="A0A1I0PXX0"/>
<evidence type="ECO:0000259" key="5">
    <source>
        <dbReference type="Pfam" id="PF00775"/>
    </source>
</evidence>
<feature type="domain" description="Intradiol ring-cleavage dioxygenases" evidence="5">
    <location>
        <begin position="55"/>
        <end position="167"/>
    </location>
</feature>
<dbReference type="PANTHER" id="PTHR33711">
    <property type="entry name" value="DIOXYGENASE, PUTATIVE (AFU_ORTHOLOGUE AFUA_2G02910)-RELATED"/>
    <property type="match status" value="1"/>
</dbReference>
<sequence length="202" mass="22818">MKKLTYTLIMLGFIISNSQAQTIGGPCEGCEALLEYGNKQLTAVDTLPEFETTQPQMVVTGTVFQSDGKTPAAGVIVYAYHTNRDGIYPTKGNEKGWARRHGYIRGWTKTGEDGRYTFYTFRPETYPSRSEPAHVHLTIKEPNKQEYWIDSILFEGDPLITEKVRKSKGNRCGSGIIELQQKDGYLIANRDIHLGLNIPNYY</sequence>
<dbReference type="InterPro" id="IPR015889">
    <property type="entry name" value="Intradiol_dOase_core"/>
</dbReference>
<organism evidence="6 7">
    <name type="scientific">Roseivirga pacifica</name>
    <dbReference type="NCBI Taxonomy" id="1267423"/>
    <lineage>
        <taxon>Bacteria</taxon>
        <taxon>Pseudomonadati</taxon>
        <taxon>Bacteroidota</taxon>
        <taxon>Cytophagia</taxon>
        <taxon>Cytophagales</taxon>
        <taxon>Roseivirgaceae</taxon>
        <taxon>Roseivirga</taxon>
    </lineage>
</organism>
<evidence type="ECO:0000256" key="3">
    <source>
        <dbReference type="ARBA" id="ARBA00023002"/>
    </source>
</evidence>
<dbReference type="PANTHER" id="PTHR33711:SF7">
    <property type="entry name" value="INTRADIOL RING-CLEAVAGE DIOXYGENASES DOMAIN-CONTAINING PROTEIN-RELATED"/>
    <property type="match status" value="1"/>
</dbReference>
<dbReference type="InterPro" id="IPR000627">
    <property type="entry name" value="Intradiol_dOase_C"/>
</dbReference>
<keyword evidence="2 6" id="KW-0223">Dioxygenase</keyword>
<dbReference type="GO" id="GO:0008199">
    <property type="term" value="F:ferric iron binding"/>
    <property type="evidence" value="ECO:0007669"/>
    <property type="project" value="InterPro"/>
</dbReference>
<feature type="signal peptide" evidence="4">
    <location>
        <begin position="1"/>
        <end position="20"/>
    </location>
</feature>
<dbReference type="SUPFAM" id="SSF49482">
    <property type="entry name" value="Aromatic compound dioxygenase"/>
    <property type="match status" value="1"/>
</dbReference>
<dbReference type="GeneID" id="99986538"/>
<dbReference type="Proteomes" id="UP000199437">
    <property type="component" value="Unassembled WGS sequence"/>
</dbReference>
<comment type="similarity">
    <text evidence="1">Belongs to the intradiol ring-cleavage dioxygenase family.</text>
</comment>
<dbReference type="EMBL" id="FOIR01000002">
    <property type="protein sequence ID" value="SEW19382.1"/>
    <property type="molecule type" value="Genomic_DNA"/>
</dbReference>
<evidence type="ECO:0000256" key="4">
    <source>
        <dbReference type="SAM" id="SignalP"/>
    </source>
</evidence>
<feature type="chain" id="PRO_5011509302" evidence="4">
    <location>
        <begin position="21"/>
        <end position="202"/>
    </location>
</feature>
<reference evidence="7" key="1">
    <citation type="submission" date="2016-10" db="EMBL/GenBank/DDBJ databases">
        <authorList>
            <person name="Varghese N."/>
            <person name="Submissions S."/>
        </authorList>
    </citation>
    <scope>NUCLEOTIDE SEQUENCE [LARGE SCALE GENOMIC DNA]</scope>
    <source>
        <strain evidence="7">CGMCC 1.12402</strain>
    </source>
</reference>
<evidence type="ECO:0000313" key="7">
    <source>
        <dbReference type="Proteomes" id="UP000199437"/>
    </source>
</evidence>
<accession>A0A1I0PXX0</accession>
<dbReference type="STRING" id="1267423.SAMN05216290_1819"/>
<keyword evidence="7" id="KW-1185">Reference proteome</keyword>
<protein>
    <submittedName>
        <fullName evidence="6">Protocatechuate 3,4-dioxygenase beta subunit</fullName>
    </submittedName>
</protein>
<evidence type="ECO:0000256" key="1">
    <source>
        <dbReference type="ARBA" id="ARBA00007825"/>
    </source>
</evidence>
<dbReference type="RefSeq" id="WP_090258276.1">
    <property type="nucleotide sequence ID" value="NZ_FOIR01000002.1"/>
</dbReference>
<gene>
    <name evidence="6" type="ORF">SAMN05216290_1819</name>
</gene>
<dbReference type="OrthoDB" id="933561at2"/>